<keyword evidence="1 4" id="KW-0489">Methyltransferase</keyword>
<name>E1IGX2_9CHLR</name>
<dbReference type="PANTHER" id="PTHR43861:SF1">
    <property type="entry name" value="TRANS-ACONITATE 2-METHYLTRANSFERASE"/>
    <property type="match status" value="1"/>
</dbReference>
<dbReference type="HOGENOM" id="CLU_069129_5_2_0"/>
<dbReference type="CDD" id="cd02440">
    <property type="entry name" value="AdoMet_MTases"/>
    <property type="match status" value="1"/>
</dbReference>
<dbReference type="AlphaFoldDB" id="E1IGX2"/>
<dbReference type="Pfam" id="PF13649">
    <property type="entry name" value="Methyltransf_25"/>
    <property type="match status" value="1"/>
</dbReference>
<dbReference type="EMBL" id="ADVR01000112">
    <property type="protein sequence ID" value="EFO79447.1"/>
    <property type="molecule type" value="Genomic_DNA"/>
</dbReference>
<evidence type="ECO:0000256" key="1">
    <source>
        <dbReference type="ARBA" id="ARBA00022603"/>
    </source>
</evidence>
<dbReference type="STRING" id="765420.OSCT_2573"/>
<reference evidence="4 5" key="1">
    <citation type="journal article" date="2011" name="J. Bacteriol.">
        <title>Draft genome sequence of the anoxygenic filamentous phototrophic bacterium Oscillochloris trichoides subsp. DG-6.</title>
        <authorList>
            <person name="Kuznetsov B.B."/>
            <person name="Ivanovsky R.N."/>
            <person name="Keppen O.I."/>
            <person name="Sukhacheva M.V."/>
            <person name="Bumazhkin B.K."/>
            <person name="Patutina E.O."/>
            <person name="Beletsky A.V."/>
            <person name="Mardanov A.V."/>
            <person name="Baslerov R.V."/>
            <person name="Panteleeva A.N."/>
            <person name="Kolganova T.V."/>
            <person name="Ravin N.V."/>
            <person name="Skryabin K.G."/>
        </authorList>
    </citation>
    <scope>NUCLEOTIDE SEQUENCE [LARGE SCALE GENOMIC DNA]</scope>
    <source>
        <strain evidence="4 5">DG-6</strain>
    </source>
</reference>
<keyword evidence="5" id="KW-1185">Reference proteome</keyword>
<protein>
    <submittedName>
        <fullName evidence="4">Methyltransferase type 12</fullName>
    </submittedName>
</protein>
<dbReference type="Gene3D" id="3.40.50.150">
    <property type="entry name" value="Vaccinia Virus protein VP39"/>
    <property type="match status" value="1"/>
</dbReference>
<organism evidence="4 5">
    <name type="scientific">Oscillochloris trichoides DG-6</name>
    <dbReference type="NCBI Taxonomy" id="765420"/>
    <lineage>
        <taxon>Bacteria</taxon>
        <taxon>Bacillati</taxon>
        <taxon>Chloroflexota</taxon>
        <taxon>Chloroflexia</taxon>
        <taxon>Chloroflexales</taxon>
        <taxon>Chloroflexineae</taxon>
        <taxon>Oscillochloridaceae</taxon>
        <taxon>Oscillochloris</taxon>
    </lineage>
</organism>
<comment type="caution">
    <text evidence="4">The sequence shown here is derived from an EMBL/GenBank/DDBJ whole genome shotgun (WGS) entry which is preliminary data.</text>
</comment>
<accession>E1IGX2</accession>
<keyword evidence="2" id="KW-0808">Transferase</keyword>
<dbReference type="OrthoDB" id="9783256at2"/>
<dbReference type="eggNOG" id="COG2226">
    <property type="taxonomic scope" value="Bacteria"/>
</dbReference>
<dbReference type="Proteomes" id="UP000054010">
    <property type="component" value="Unassembled WGS sequence"/>
</dbReference>
<feature type="domain" description="Methyltransferase" evidence="3">
    <location>
        <begin position="41"/>
        <end position="140"/>
    </location>
</feature>
<evidence type="ECO:0000313" key="5">
    <source>
        <dbReference type="Proteomes" id="UP000054010"/>
    </source>
</evidence>
<dbReference type="InterPro" id="IPR041698">
    <property type="entry name" value="Methyltransf_25"/>
</dbReference>
<dbReference type="InterPro" id="IPR029063">
    <property type="entry name" value="SAM-dependent_MTases_sf"/>
</dbReference>
<evidence type="ECO:0000259" key="3">
    <source>
        <dbReference type="Pfam" id="PF13649"/>
    </source>
</evidence>
<proteinExistence type="predicted"/>
<gene>
    <name evidence="4" type="ORF">OSCT_2573</name>
</gene>
<evidence type="ECO:0000313" key="4">
    <source>
        <dbReference type="EMBL" id="EFO79447.1"/>
    </source>
</evidence>
<dbReference type="Gene3D" id="2.20.25.110">
    <property type="entry name" value="S-adenosyl-L-methionine-dependent methyltransferases"/>
    <property type="match status" value="1"/>
</dbReference>
<dbReference type="GO" id="GO:0032259">
    <property type="term" value="P:methylation"/>
    <property type="evidence" value="ECO:0007669"/>
    <property type="project" value="UniProtKB-KW"/>
</dbReference>
<sequence length="253" mass="28393">MIYDRYAALYDSSGQVRFALLVTTYLAEILAHHPVAGRRMLDLACGTGTLAIEMADQGWDVIGLDRSAAMIRQAQAKVAGAELRGSLGFVVEDMRYATHSLPSGSFDLVTCTYDSLNYLTSESDLLDCFRAVADALLPGGLFVGDMNTRHFLEFEWGACAVREQVGFVQVEQSYFDRWNATSTMVLTGFVGDDTHGYERFDEVHVERAYPPELVDDLLMRAGLQIEARYDSFTLSPPHPRSQRIFWVARRRPE</sequence>
<dbReference type="PANTHER" id="PTHR43861">
    <property type="entry name" value="TRANS-ACONITATE 2-METHYLTRANSFERASE-RELATED"/>
    <property type="match status" value="1"/>
</dbReference>
<dbReference type="SUPFAM" id="SSF53335">
    <property type="entry name" value="S-adenosyl-L-methionine-dependent methyltransferases"/>
    <property type="match status" value="1"/>
</dbReference>
<evidence type="ECO:0000256" key="2">
    <source>
        <dbReference type="ARBA" id="ARBA00022679"/>
    </source>
</evidence>
<dbReference type="GO" id="GO:0008168">
    <property type="term" value="F:methyltransferase activity"/>
    <property type="evidence" value="ECO:0007669"/>
    <property type="project" value="UniProtKB-KW"/>
</dbReference>